<gene>
    <name evidence="3" type="ORF">OBE_15989</name>
</gene>
<dbReference type="AlphaFoldDB" id="K1RNE3"/>
<keyword evidence="2" id="KW-1133">Transmembrane helix</keyword>
<feature type="non-terminal residue" evidence="3">
    <location>
        <position position="1"/>
    </location>
</feature>
<dbReference type="EMBL" id="AJWZ01010986">
    <property type="protein sequence ID" value="EKC46903.1"/>
    <property type="molecule type" value="Genomic_DNA"/>
</dbReference>
<reference evidence="3" key="1">
    <citation type="journal article" date="2013" name="Environ. Microbiol.">
        <title>Microbiota from the distal guts of lean and obese adolescents exhibit partial functional redundancy besides clear differences in community structure.</title>
        <authorList>
            <person name="Ferrer M."/>
            <person name="Ruiz A."/>
            <person name="Lanza F."/>
            <person name="Haange S.B."/>
            <person name="Oberbach A."/>
            <person name="Till H."/>
            <person name="Bargiela R."/>
            <person name="Campoy C."/>
            <person name="Segura M.T."/>
            <person name="Richter M."/>
            <person name="von Bergen M."/>
            <person name="Seifert J."/>
            <person name="Suarez A."/>
        </authorList>
    </citation>
    <scope>NUCLEOTIDE SEQUENCE</scope>
</reference>
<feature type="transmembrane region" description="Helical" evidence="2">
    <location>
        <begin position="49"/>
        <end position="69"/>
    </location>
</feature>
<feature type="region of interest" description="Disordered" evidence="1">
    <location>
        <begin position="71"/>
        <end position="178"/>
    </location>
</feature>
<accession>K1RNE3</accession>
<evidence type="ECO:0000313" key="3">
    <source>
        <dbReference type="EMBL" id="EKC46903.1"/>
    </source>
</evidence>
<proteinExistence type="predicted"/>
<name>K1RNE3_9ZZZZ</name>
<comment type="caution">
    <text evidence="3">The sequence shown here is derived from an EMBL/GenBank/DDBJ whole genome shotgun (WGS) entry which is preliminary data.</text>
</comment>
<evidence type="ECO:0000256" key="1">
    <source>
        <dbReference type="SAM" id="MobiDB-lite"/>
    </source>
</evidence>
<feature type="compositionally biased region" description="Polar residues" evidence="1">
    <location>
        <begin position="104"/>
        <end position="120"/>
    </location>
</feature>
<protein>
    <submittedName>
        <fullName evidence="3">Transport-related membrane protein</fullName>
    </submittedName>
</protein>
<evidence type="ECO:0000256" key="2">
    <source>
        <dbReference type="SAM" id="Phobius"/>
    </source>
</evidence>
<sequence length="178" mass="19735">SGVSYPREGIPEWLYNLGKLLPSSHGVNGFIRIQTMGASLQEVFAEIKWLVILTVAYGGLACIGIHQAIRREQRHHDEEEAAKNRSRITETRERVPGFPHSGVRRSQQGSVFSQKASDPSQQDKTKPGKRTARNTIKPPDIECPAALYRIRSQLTGTESRRGTTRAGPHHSPTAGGRF</sequence>
<feature type="compositionally biased region" description="Basic and acidic residues" evidence="1">
    <location>
        <begin position="71"/>
        <end position="95"/>
    </location>
</feature>
<keyword evidence="2" id="KW-0472">Membrane</keyword>
<organism evidence="3">
    <name type="scientific">human gut metagenome</name>
    <dbReference type="NCBI Taxonomy" id="408170"/>
    <lineage>
        <taxon>unclassified sequences</taxon>
        <taxon>metagenomes</taxon>
        <taxon>organismal metagenomes</taxon>
    </lineage>
</organism>
<feature type="non-terminal residue" evidence="3">
    <location>
        <position position="178"/>
    </location>
</feature>
<keyword evidence="2" id="KW-0812">Transmembrane</keyword>